<proteinExistence type="predicted"/>
<evidence type="ECO:0000313" key="3">
    <source>
        <dbReference type="EMBL" id="SIS04974.1"/>
    </source>
</evidence>
<reference evidence="2 5" key="1">
    <citation type="submission" date="2017-01" db="EMBL/GenBank/DDBJ databases">
        <title>Complete genome sequence of Haloterrigena daqingensis type strain (JX313T).</title>
        <authorList>
            <person name="Shuang W."/>
        </authorList>
    </citation>
    <scope>NUCLEOTIDE SEQUENCE [LARGE SCALE GENOMIC DNA]</scope>
    <source>
        <strain evidence="5">JX313</strain>
        <strain evidence="2">JX313T</strain>
        <plasmid evidence="5">Plasmid unnamed2</plasmid>
        <plasmid evidence="2">unnamed2</plasmid>
    </source>
</reference>
<gene>
    <name evidence="2" type="ORF">BB347_17650</name>
    <name evidence="3" type="ORF">SAMN05421809_3537</name>
</gene>
<dbReference type="Proteomes" id="UP000185687">
    <property type="component" value="Unassembled WGS sequence"/>
</dbReference>
<geneLocation type="plasmid" evidence="2">
    <name>unnamed2</name>
</geneLocation>
<dbReference type="KEGG" id="hda:BB347_17650"/>
<reference evidence="3 4" key="2">
    <citation type="submission" date="2017-01" db="EMBL/GenBank/DDBJ databases">
        <authorList>
            <person name="Mah S.A."/>
            <person name="Swanson W.J."/>
            <person name="Moy G.W."/>
            <person name="Vacquier V.D."/>
        </authorList>
    </citation>
    <scope>NUCLEOTIDE SEQUENCE [LARGE SCALE GENOMIC DNA]</scope>
    <source>
        <strain evidence="3 4">CGMCC 1.8909</strain>
    </source>
</reference>
<protein>
    <submittedName>
        <fullName evidence="3">Uncharacterized protein</fullName>
    </submittedName>
</protein>
<dbReference type="RefSeq" id="WP_076583920.1">
    <property type="nucleotide sequence ID" value="NZ_CP019329.1"/>
</dbReference>
<dbReference type="EMBL" id="CP019329">
    <property type="protein sequence ID" value="APX98533.1"/>
    <property type="molecule type" value="Genomic_DNA"/>
</dbReference>
<dbReference type="EMBL" id="FTNP01000008">
    <property type="protein sequence ID" value="SIS04974.1"/>
    <property type="molecule type" value="Genomic_DNA"/>
</dbReference>
<feature type="region of interest" description="Disordered" evidence="1">
    <location>
        <begin position="106"/>
        <end position="127"/>
    </location>
</feature>
<keyword evidence="2" id="KW-0614">Plasmid</keyword>
<evidence type="ECO:0000313" key="2">
    <source>
        <dbReference type="EMBL" id="APX98533.1"/>
    </source>
</evidence>
<evidence type="ECO:0000256" key="1">
    <source>
        <dbReference type="SAM" id="MobiDB-lite"/>
    </source>
</evidence>
<evidence type="ECO:0000313" key="5">
    <source>
        <dbReference type="Proteomes" id="UP000187321"/>
    </source>
</evidence>
<evidence type="ECO:0000313" key="4">
    <source>
        <dbReference type="Proteomes" id="UP000185687"/>
    </source>
</evidence>
<accession>A0A1N7FXE4</accession>
<name>A0A1N7FXE4_9EURY</name>
<dbReference type="GeneID" id="30957807"/>
<dbReference type="OrthoDB" id="230420at2157"/>
<dbReference type="AlphaFoldDB" id="A0A1N7FXE4"/>
<dbReference type="Proteomes" id="UP000187321">
    <property type="component" value="Plasmid unnamed2"/>
</dbReference>
<dbReference type="InterPro" id="IPR027417">
    <property type="entry name" value="P-loop_NTPase"/>
</dbReference>
<dbReference type="Gene3D" id="3.40.50.300">
    <property type="entry name" value="P-loop containing nucleotide triphosphate hydrolases"/>
    <property type="match status" value="1"/>
</dbReference>
<organism evidence="3 4">
    <name type="scientific">Natronorubrum daqingense</name>
    <dbReference type="NCBI Taxonomy" id="588898"/>
    <lineage>
        <taxon>Archaea</taxon>
        <taxon>Methanobacteriati</taxon>
        <taxon>Methanobacteriota</taxon>
        <taxon>Stenosarchaea group</taxon>
        <taxon>Halobacteria</taxon>
        <taxon>Halobacteriales</taxon>
        <taxon>Natrialbaceae</taxon>
        <taxon>Natronorubrum</taxon>
    </lineage>
</organism>
<sequence>MSTDDDKKTQTELARYDAIQASDSTNIETALGNLQKKGLEKSKRRSQAQHEALIRNLLTEARRALAGEGDYHADDLLLALHWLIKRDSSLPEVLNPDYDDLENQAKSRFHSHDRIRSRGGSPPSAEKELETLTKISKQLGYLNSIVDTSRYAPVRFAPIDEPGARTTVEEPTPVGRLRIAKDSAVDLEDRVVEIPHQSCDHIGAIALPRRGKDSTLVSLGKNLQSEHGYSYISIMDDGRMETPMIGIPNDEKVIQDNLERMGQGPDAMPADVFVPSMGEVPDLLPSNFELFTIGIDTLTPHLILRLAGVTKSDETVEARIKKALDETLVNSGSVSELVSRLQVYAREMEATIEWTEIEEKRAGESATTTYTAHYQMDAESALEKAAQRVAQLAAEGLITSPSAATNIDMNEIIADQDRAAVLCCNFLGSGLEPLKYVIMDLWLRLIYKARDENPRLPRVCIEIRELKNIAPSKMADVRYKSDIKTLRQTIFFLTTQGGSRRILLLGSTQKWNDVYKPVRSNIAIKFLLQLGEDEIDTLDKTHHFSWEQQRQLSEFDIGWGMIISEGKPDYPVELRGAPCGLGLGDRHWRDRYGVAWGARVREHDTDSWRGDEDLEWWVNVVDCRVHDFDTDGTPEIGQWFLLPEDLEDVDVSIGDGAPVPGRFMETPADERREWVDAALEERREHEIPNDLLLQPSGHQNKQRSVSLSVDDVESNIGDIAEDYNVPEPLHSWLEAKDQKREKLLEALEVLTEHDDLTTISDVADHLSYSGSTLRNYWSADDGLGECWSKKGKRYIPTPIGKQAASLDWDDIEDELEKL</sequence>
<keyword evidence="4" id="KW-1185">Reference proteome</keyword>